<evidence type="ECO:0000313" key="2">
    <source>
        <dbReference type="EMBL" id="KAK1941200.1"/>
    </source>
</evidence>
<feature type="region of interest" description="Disordered" evidence="1">
    <location>
        <begin position="364"/>
        <end position="396"/>
    </location>
</feature>
<dbReference type="Proteomes" id="UP001259832">
    <property type="component" value="Unassembled WGS sequence"/>
</dbReference>
<feature type="region of interest" description="Disordered" evidence="1">
    <location>
        <begin position="447"/>
        <end position="498"/>
    </location>
</feature>
<evidence type="ECO:0000313" key="3">
    <source>
        <dbReference type="Proteomes" id="UP001259832"/>
    </source>
</evidence>
<gene>
    <name evidence="2" type="ORF">P3T76_007066</name>
</gene>
<dbReference type="AlphaFoldDB" id="A0AAD9GMB1"/>
<evidence type="ECO:0000256" key="1">
    <source>
        <dbReference type="SAM" id="MobiDB-lite"/>
    </source>
</evidence>
<feature type="region of interest" description="Disordered" evidence="1">
    <location>
        <begin position="204"/>
        <end position="241"/>
    </location>
</feature>
<protein>
    <submittedName>
        <fullName evidence="2">Uncharacterized protein</fullName>
    </submittedName>
</protein>
<dbReference type="EMBL" id="JASMQC010000012">
    <property type="protein sequence ID" value="KAK1941200.1"/>
    <property type="molecule type" value="Genomic_DNA"/>
</dbReference>
<feature type="region of interest" description="Disordered" evidence="1">
    <location>
        <begin position="556"/>
        <end position="644"/>
    </location>
</feature>
<feature type="compositionally biased region" description="Polar residues" evidence="1">
    <location>
        <begin position="613"/>
        <end position="641"/>
    </location>
</feature>
<reference evidence="2" key="1">
    <citation type="submission" date="2023-08" db="EMBL/GenBank/DDBJ databases">
        <title>Reference Genome Resource for the Citrus Pathogen Phytophthora citrophthora.</title>
        <authorList>
            <person name="Moller H."/>
            <person name="Coetzee B."/>
            <person name="Rose L.J."/>
            <person name="Van Niekerk J.M."/>
        </authorList>
    </citation>
    <scope>NUCLEOTIDE SEQUENCE</scope>
    <source>
        <strain evidence="2">STE-U-9442</strain>
    </source>
</reference>
<keyword evidence="3" id="KW-1185">Reference proteome</keyword>
<name>A0AAD9GMB1_9STRA</name>
<sequence length="660" mass="73827">MDARALLERWDRSGIFDSETSSEDEDDDFTHHNNSILPLDPAKENLRHLQQSYAYQNIRQRAAASVIKRNVLTWVRSKDSFCERVAEIEIFGRTTEALLKELSLTSAALNSNGATDIFALATGRCDPKSRYSGSIAFKDLLQFSKHMALFPVDQALRTVEDVSRRRHLFDSRCAMKIQAVWFKVREAVRARRLRRAMEELRLKREREAQAKRESSKEAKKRKASEAGKRKSTKVFKRTSTARSSVISSAISKFTATEALNSEKSAEEMAPPQSRESSANHEEKRKIRPVPPPIDTSHQRTSTRGSHIDDRSKPPTSTPRSRQRASRAVAVVSNDSDDDTTDVETAWKTFMDTVAADMPLEEAQHELEGTTAPEEESSCEPIPSVELPPMEDNWESWSDDEMDVGNNENVSADDDFGRPLTAVKPTTSVPIIQTPRIKVVISVNKNDSSEAAVRRPVRREPTSPRRNQTRPLPNTGGIRPPSSLPFDATLQNHTGPYTGAGQLSLMAPFIDADRSKKSQPSVISERKHLYELDFSGAEKLDASFVHVARALGNFGEFDLQPEQPAPDKPHTPERLLVSPAEAPRTSSRRTTVARLRSITGSTEQNERVRDLLNTLENQEGTLPSGDESSSRPSPRGDSNPNQPRYIIYGGNGECLNFHELH</sequence>
<proteinExistence type="predicted"/>
<feature type="compositionally biased region" description="Basic and acidic residues" evidence="1">
    <location>
        <begin position="204"/>
        <end position="228"/>
    </location>
</feature>
<organism evidence="2 3">
    <name type="scientific">Phytophthora citrophthora</name>
    <dbReference type="NCBI Taxonomy" id="4793"/>
    <lineage>
        <taxon>Eukaryota</taxon>
        <taxon>Sar</taxon>
        <taxon>Stramenopiles</taxon>
        <taxon>Oomycota</taxon>
        <taxon>Peronosporomycetes</taxon>
        <taxon>Peronosporales</taxon>
        <taxon>Peronosporaceae</taxon>
        <taxon>Phytophthora</taxon>
    </lineage>
</organism>
<comment type="caution">
    <text evidence="2">The sequence shown here is derived from an EMBL/GenBank/DDBJ whole genome shotgun (WGS) entry which is preliminary data.</text>
</comment>
<feature type="region of interest" description="Disordered" evidence="1">
    <location>
        <begin position="259"/>
        <end position="340"/>
    </location>
</feature>
<accession>A0AAD9GMB1</accession>